<accession>X1BER8</accession>
<feature type="domain" description="GHMP kinase C-terminal" evidence="1">
    <location>
        <begin position="11"/>
        <end position="73"/>
    </location>
</feature>
<dbReference type="AlphaFoldDB" id="X1BER8"/>
<reference evidence="2" key="1">
    <citation type="journal article" date="2014" name="Front. Microbiol.">
        <title>High frequency of phylogenetically diverse reductive dehalogenase-homologous genes in deep subseafloor sedimentary metagenomes.</title>
        <authorList>
            <person name="Kawai M."/>
            <person name="Futagami T."/>
            <person name="Toyoda A."/>
            <person name="Takaki Y."/>
            <person name="Nishi S."/>
            <person name="Hori S."/>
            <person name="Arai W."/>
            <person name="Tsubouchi T."/>
            <person name="Morono Y."/>
            <person name="Uchiyama I."/>
            <person name="Ito T."/>
            <person name="Fujiyama A."/>
            <person name="Inagaki F."/>
            <person name="Takami H."/>
        </authorList>
    </citation>
    <scope>NUCLEOTIDE SEQUENCE</scope>
    <source>
        <strain evidence="2">Expedition CK06-06</strain>
    </source>
</reference>
<dbReference type="InterPro" id="IPR036554">
    <property type="entry name" value="GHMP_kinase_C_sf"/>
</dbReference>
<protein>
    <recommendedName>
        <fullName evidence="1">GHMP kinase C-terminal domain-containing protein</fullName>
    </recommendedName>
</protein>
<proteinExistence type="predicted"/>
<dbReference type="InterPro" id="IPR013750">
    <property type="entry name" value="GHMP_kinase_C_dom"/>
</dbReference>
<dbReference type="Pfam" id="PF08544">
    <property type="entry name" value="GHMP_kinases_C"/>
    <property type="match status" value="1"/>
</dbReference>
<gene>
    <name evidence="2" type="ORF">S01H4_27802</name>
</gene>
<dbReference type="EMBL" id="BART01013666">
    <property type="protein sequence ID" value="GAG79712.1"/>
    <property type="molecule type" value="Genomic_DNA"/>
</dbReference>
<comment type="caution">
    <text evidence="2">The sequence shown here is derived from an EMBL/GenBank/DDBJ whole genome shotgun (WGS) entry which is preliminary data.</text>
</comment>
<dbReference type="SUPFAM" id="SSF55060">
    <property type="entry name" value="GHMP Kinase, C-terminal domain"/>
    <property type="match status" value="1"/>
</dbReference>
<evidence type="ECO:0000313" key="2">
    <source>
        <dbReference type="EMBL" id="GAG79712.1"/>
    </source>
</evidence>
<dbReference type="Gene3D" id="3.30.70.890">
    <property type="entry name" value="GHMP kinase, C-terminal domain"/>
    <property type="match status" value="1"/>
</dbReference>
<organism evidence="2">
    <name type="scientific">marine sediment metagenome</name>
    <dbReference type="NCBI Taxonomy" id="412755"/>
    <lineage>
        <taxon>unclassified sequences</taxon>
        <taxon>metagenomes</taxon>
        <taxon>ecological metagenomes</taxon>
    </lineage>
</organism>
<name>X1BER8_9ZZZZ</name>
<feature type="non-terminal residue" evidence="2">
    <location>
        <position position="1"/>
    </location>
</feature>
<evidence type="ECO:0000259" key="1">
    <source>
        <dbReference type="Pfam" id="PF08544"/>
    </source>
</evidence>
<sequence>DVRILLSTSNIDITTLAKYLKLTWDVKRRIGGVVLPEIASAYFAAMDAGAMAGKLLGAGGGGCLFFLVAPELRQDVIDATGLIEIPFKIDREGVRGAGL</sequence>